<evidence type="ECO:0000259" key="3">
    <source>
        <dbReference type="Pfam" id="PF12850"/>
    </source>
</evidence>
<name>A0A7V3ZW76_UNCW3</name>
<dbReference type="Gene3D" id="3.60.21.10">
    <property type="match status" value="1"/>
</dbReference>
<dbReference type="SUPFAM" id="SSF56300">
    <property type="entry name" value="Metallo-dependent phosphatases"/>
    <property type="match status" value="1"/>
</dbReference>
<dbReference type="EC" id="3.1.4.-" evidence="2"/>
<evidence type="ECO:0000313" key="4">
    <source>
        <dbReference type="EMBL" id="HGL16815.1"/>
    </source>
</evidence>
<dbReference type="NCBIfam" id="TIGR00040">
    <property type="entry name" value="yfcE"/>
    <property type="match status" value="1"/>
</dbReference>
<dbReference type="InterPro" id="IPR000979">
    <property type="entry name" value="Phosphodiesterase_MJ0936/Vps29"/>
</dbReference>
<dbReference type="InterPro" id="IPR029052">
    <property type="entry name" value="Metallo-depent_PP-like"/>
</dbReference>
<comment type="cofactor">
    <cofactor evidence="2">
        <name>a divalent metal cation</name>
        <dbReference type="ChEBI" id="CHEBI:60240"/>
    </cofactor>
</comment>
<gene>
    <name evidence="4" type="ORF">ENU66_00505</name>
</gene>
<evidence type="ECO:0000256" key="2">
    <source>
        <dbReference type="RuleBase" id="RU362039"/>
    </source>
</evidence>
<dbReference type="EMBL" id="DTDJ01000006">
    <property type="protein sequence ID" value="HGL16815.1"/>
    <property type="molecule type" value="Genomic_DNA"/>
</dbReference>
<reference evidence="4" key="1">
    <citation type="journal article" date="2020" name="mSystems">
        <title>Genome- and Community-Level Interaction Insights into Carbon Utilization and Element Cycling Functions of Hydrothermarchaeota in Hydrothermal Sediment.</title>
        <authorList>
            <person name="Zhou Z."/>
            <person name="Liu Y."/>
            <person name="Xu W."/>
            <person name="Pan J."/>
            <person name="Luo Z.H."/>
            <person name="Li M."/>
        </authorList>
    </citation>
    <scope>NUCLEOTIDE SEQUENCE [LARGE SCALE GENOMIC DNA]</scope>
    <source>
        <strain evidence="4">SpSt-69</strain>
    </source>
</reference>
<dbReference type="InterPro" id="IPR024654">
    <property type="entry name" value="Calcineurin-like_PHP_lpxH"/>
</dbReference>
<comment type="caution">
    <text evidence="4">The sequence shown here is derived from an EMBL/GenBank/DDBJ whole genome shotgun (WGS) entry which is preliminary data.</text>
</comment>
<dbReference type="GO" id="GO:0016787">
    <property type="term" value="F:hydrolase activity"/>
    <property type="evidence" value="ECO:0007669"/>
    <property type="project" value="UniProtKB-UniRule"/>
</dbReference>
<dbReference type="Pfam" id="PF12850">
    <property type="entry name" value="Metallophos_2"/>
    <property type="match status" value="1"/>
</dbReference>
<dbReference type="GO" id="GO:0046872">
    <property type="term" value="F:metal ion binding"/>
    <property type="evidence" value="ECO:0007669"/>
    <property type="project" value="UniProtKB-KW"/>
</dbReference>
<dbReference type="AlphaFoldDB" id="A0A7V3ZW76"/>
<proteinExistence type="inferred from homology"/>
<evidence type="ECO:0000256" key="1">
    <source>
        <dbReference type="ARBA" id="ARBA00008950"/>
    </source>
</evidence>
<dbReference type="PANTHER" id="PTHR11124">
    <property type="entry name" value="VACUOLAR SORTING PROTEIN VPS29"/>
    <property type="match status" value="1"/>
</dbReference>
<protein>
    <recommendedName>
        <fullName evidence="2">Phosphoesterase</fullName>
        <ecNumber evidence="2">3.1.4.-</ecNumber>
    </recommendedName>
</protein>
<keyword evidence="2" id="KW-0479">Metal-binding</keyword>
<comment type="similarity">
    <text evidence="1 2">Belongs to the metallophosphoesterase superfamily. YfcE family.</text>
</comment>
<accession>A0A7V3ZW76</accession>
<sequence length="165" mass="18642">MRVLILSDTHIPHRAEQLPKEVTDEILNCDAILHAGDFTSLSFYQNLQLLKKPVYAVRGNMDDDDLYSLLPETLVFSLEGLKIGLYHGIGAPWGIEKKVLEKFSESKDLNLIIFGHSHKPMKKEEKGIILFNPGSPTDTIFAPRRSYGILEVKEGKILNLSHVFL</sequence>
<feature type="domain" description="Calcineurin-like phosphoesterase" evidence="3">
    <location>
        <begin position="1"/>
        <end position="154"/>
    </location>
</feature>
<organism evidence="4">
    <name type="scientific">candidate division WOR-3 bacterium</name>
    <dbReference type="NCBI Taxonomy" id="2052148"/>
    <lineage>
        <taxon>Bacteria</taxon>
        <taxon>Bacteria division WOR-3</taxon>
    </lineage>
</organism>